<evidence type="ECO:0000313" key="2">
    <source>
        <dbReference type="EMBL" id="EGZ15867.1"/>
    </source>
</evidence>
<dbReference type="GeneID" id="20646750"/>
<dbReference type="RefSeq" id="XP_009529616.1">
    <property type="nucleotide sequence ID" value="XM_009531321.1"/>
</dbReference>
<sequence>MNWTLKEQNLLVTACEHALRVHPSESLAEPSRPFLDSVHGYFVTLSGSSKRSERATTTKLKQLAKSCVRWKSTQQLSQRAGATRKRQKQPRRAGGGKKLHEALSTLAQKHATLLDGVTPIDTQLLSSGAVWTVAELERLVRAYVDVRSRAGSGRSPGVGKKLCWKYLELGGDTGRTQEAMTTMFRLMLKAREFVLAIGSWSSWLLLSDMDRRNRSQHCGKEYKFLLPRMNEAMFRSLDEAAALSDKASYVSRDASRDTEGEGVLGNQEADPGVHQGEAQSSMQVAPLQGPDNNIMEEEMPSQEELEPEGGSQLSVANSSATMQQEPSDETMEEEASTGEEREPASESEPQGAVGDNSMAATPHDSNDGATSAEVLTGGGRQCERESVGLTR</sequence>
<organism evidence="2 3">
    <name type="scientific">Phytophthora sojae (strain P6497)</name>
    <name type="common">Soybean stem and root rot agent</name>
    <name type="synonym">Phytophthora megasperma f. sp. glycines</name>
    <dbReference type="NCBI Taxonomy" id="1094619"/>
    <lineage>
        <taxon>Eukaryota</taxon>
        <taxon>Sar</taxon>
        <taxon>Stramenopiles</taxon>
        <taxon>Oomycota</taxon>
        <taxon>Peronosporomycetes</taxon>
        <taxon>Peronosporales</taxon>
        <taxon>Peronosporaceae</taxon>
        <taxon>Phytophthora</taxon>
    </lineage>
</organism>
<dbReference type="KEGG" id="psoj:PHYSODRAFT_334075"/>
<feature type="region of interest" description="Disordered" evidence="1">
    <location>
        <begin position="245"/>
        <end position="391"/>
    </location>
</feature>
<reference evidence="2 3" key="1">
    <citation type="journal article" date="2006" name="Science">
        <title>Phytophthora genome sequences uncover evolutionary origins and mechanisms of pathogenesis.</title>
        <authorList>
            <person name="Tyler B.M."/>
            <person name="Tripathy S."/>
            <person name="Zhang X."/>
            <person name="Dehal P."/>
            <person name="Jiang R.H."/>
            <person name="Aerts A."/>
            <person name="Arredondo F.D."/>
            <person name="Baxter L."/>
            <person name="Bensasson D."/>
            <person name="Beynon J.L."/>
            <person name="Chapman J."/>
            <person name="Damasceno C.M."/>
            <person name="Dorrance A.E."/>
            <person name="Dou D."/>
            <person name="Dickerman A.W."/>
            <person name="Dubchak I.L."/>
            <person name="Garbelotto M."/>
            <person name="Gijzen M."/>
            <person name="Gordon S.G."/>
            <person name="Govers F."/>
            <person name="Grunwald N.J."/>
            <person name="Huang W."/>
            <person name="Ivors K.L."/>
            <person name="Jones R.W."/>
            <person name="Kamoun S."/>
            <person name="Krampis K."/>
            <person name="Lamour K.H."/>
            <person name="Lee M.K."/>
            <person name="McDonald W.H."/>
            <person name="Medina M."/>
            <person name="Meijer H.J."/>
            <person name="Nordberg E.K."/>
            <person name="Maclean D.J."/>
            <person name="Ospina-Giraldo M.D."/>
            <person name="Morris P.F."/>
            <person name="Phuntumart V."/>
            <person name="Putnam N.H."/>
            <person name="Rash S."/>
            <person name="Rose J.K."/>
            <person name="Sakihama Y."/>
            <person name="Salamov A.A."/>
            <person name="Savidor A."/>
            <person name="Scheuring C.F."/>
            <person name="Smith B.M."/>
            <person name="Sobral B.W."/>
            <person name="Terry A."/>
            <person name="Torto-Alalibo T.A."/>
            <person name="Win J."/>
            <person name="Xu Z."/>
            <person name="Zhang H."/>
            <person name="Grigoriev I.V."/>
            <person name="Rokhsar D.S."/>
            <person name="Boore J.L."/>
        </authorList>
    </citation>
    <scope>NUCLEOTIDE SEQUENCE [LARGE SCALE GENOMIC DNA]</scope>
    <source>
        <strain evidence="2 3">P6497</strain>
    </source>
</reference>
<name>G4ZQL0_PHYSP</name>
<feature type="compositionally biased region" description="Acidic residues" evidence="1">
    <location>
        <begin position="294"/>
        <end position="307"/>
    </location>
</feature>
<dbReference type="Proteomes" id="UP000002640">
    <property type="component" value="Unassembled WGS sequence"/>
</dbReference>
<feature type="compositionally biased region" description="Acidic residues" evidence="1">
    <location>
        <begin position="326"/>
        <end position="337"/>
    </location>
</feature>
<evidence type="ECO:0000256" key="1">
    <source>
        <dbReference type="SAM" id="MobiDB-lite"/>
    </source>
</evidence>
<dbReference type="EMBL" id="JH159155">
    <property type="protein sequence ID" value="EGZ15867.1"/>
    <property type="molecule type" value="Genomic_DNA"/>
</dbReference>
<gene>
    <name evidence="2" type="ORF">PHYSODRAFT_334075</name>
</gene>
<feature type="compositionally biased region" description="Basic and acidic residues" evidence="1">
    <location>
        <begin position="381"/>
        <end position="391"/>
    </location>
</feature>
<feature type="compositionally biased region" description="Basic residues" evidence="1">
    <location>
        <begin position="82"/>
        <end position="97"/>
    </location>
</feature>
<protein>
    <submittedName>
        <fullName evidence="2">Uncharacterized protein</fullName>
    </submittedName>
</protein>
<dbReference type="InParanoid" id="G4ZQL0"/>
<feature type="region of interest" description="Disordered" evidence="1">
    <location>
        <begin position="74"/>
        <end position="98"/>
    </location>
</feature>
<accession>G4ZQL0</accession>
<proteinExistence type="predicted"/>
<dbReference type="AlphaFoldDB" id="G4ZQL0"/>
<feature type="compositionally biased region" description="Polar residues" evidence="1">
    <location>
        <begin position="311"/>
        <end position="325"/>
    </location>
</feature>
<keyword evidence="3" id="KW-1185">Reference proteome</keyword>
<evidence type="ECO:0000313" key="3">
    <source>
        <dbReference type="Proteomes" id="UP000002640"/>
    </source>
</evidence>